<dbReference type="OMA" id="MDAKEET"/>
<dbReference type="STRING" id="74649.A0A2P6P480"/>
<dbReference type="GO" id="GO:0005829">
    <property type="term" value="C:cytosol"/>
    <property type="evidence" value="ECO:0007669"/>
    <property type="project" value="TreeGrafter"/>
</dbReference>
<evidence type="ECO:0000259" key="4">
    <source>
        <dbReference type="Pfam" id="PF08240"/>
    </source>
</evidence>
<dbReference type="GO" id="GO:0046294">
    <property type="term" value="P:formaldehyde catabolic process"/>
    <property type="evidence" value="ECO:0007669"/>
    <property type="project" value="TreeGrafter"/>
</dbReference>
<accession>A0A2P6P480</accession>
<keyword evidence="3" id="KW-0862">Zinc</keyword>
<dbReference type="Gene3D" id="3.90.180.10">
    <property type="entry name" value="Medium-chain alcohol dehydrogenases, catalytic domain"/>
    <property type="match status" value="1"/>
</dbReference>
<name>A0A2P6P480_ROSCH</name>
<keyword evidence="5" id="KW-0560">Oxidoreductase</keyword>
<protein>
    <submittedName>
        <fullName evidence="5">Putative alcohol dehydrogenase</fullName>
        <ecNumber evidence="5">1.1.1.1</ecNumber>
    </submittedName>
</protein>
<evidence type="ECO:0000256" key="1">
    <source>
        <dbReference type="ARBA" id="ARBA00011738"/>
    </source>
</evidence>
<sequence length="69" mass="7739">MVVDHEAAVVWGPEEPFVMEQVQVDPPQKLEVRVKILFTSICHTDLSAWKGENEAQRAFPRILGHEAAG</sequence>
<comment type="caution">
    <text evidence="5">The sequence shown here is derived from an EMBL/GenBank/DDBJ whole genome shotgun (WGS) entry which is preliminary data.</text>
</comment>
<keyword evidence="2" id="KW-0479">Metal-binding</keyword>
<dbReference type="PANTHER" id="PTHR43880">
    <property type="entry name" value="ALCOHOL DEHYDROGENASE"/>
    <property type="match status" value="1"/>
</dbReference>
<dbReference type="SUPFAM" id="SSF50129">
    <property type="entry name" value="GroES-like"/>
    <property type="match status" value="1"/>
</dbReference>
<proteinExistence type="predicted"/>
<gene>
    <name evidence="5" type="ORF">RchiOBHm_Chr7g0187481</name>
</gene>
<dbReference type="Gramene" id="PRQ16735">
    <property type="protein sequence ID" value="PRQ16735"/>
    <property type="gene ID" value="RchiOBHm_Chr7g0187481"/>
</dbReference>
<dbReference type="Pfam" id="PF08240">
    <property type="entry name" value="ADH_N"/>
    <property type="match status" value="1"/>
</dbReference>
<evidence type="ECO:0000256" key="3">
    <source>
        <dbReference type="ARBA" id="ARBA00022833"/>
    </source>
</evidence>
<dbReference type="EC" id="1.1.1.1" evidence="5"/>
<dbReference type="GO" id="GO:0051903">
    <property type="term" value="F:S-(hydroxymethyl)glutathione dehydrogenase [NAD(P)+] activity"/>
    <property type="evidence" value="ECO:0007669"/>
    <property type="project" value="TreeGrafter"/>
</dbReference>
<reference evidence="5 6" key="1">
    <citation type="journal article" date="2018" name="Nat. Genet.">
        <title>The Rosa genome provides new insights in the design of modern roses.</title>
        <authorList>
            <person name="Bendahmane M."/>
        </authorList>
    </citation>
    <scope>NUCLEOTIDE SEQUENCE [LARGE SCALE GENOMIC DNA]</scope>
    <source>
        <strain evidence="6">cv. Old Blush</strain>
    </source>
</reference>
<dbReference type="Proteomes" id="UP000238479">
    <property type="component" value="Chromosome 7"/>
</dbReference>
<organism evidence="5 6">
    <name type="scientific">Rosa chinensis</name>
    <name type="common">China rose</name>
    <dbReference type="NCBI Taxonomy" id="74649"/>
    <lineage>
        <taxon>Eukaryota</taxon>
        <taxon>Viridiplantae</taxon>
        <taxon>Streptophyta</taxon>
        <taxon>Embryophyta</taxon>
        <taxon>Tracheophyta</taxon>
        <taxon>Spermatophyta</taxon>
        <taxon>Magnoliopsida</taxon>
        <taxon>eudicotyledons</taxon>
        <taxon>Gunneridae</taxon>
        <taxon>Pentapetalae</taxon>
        <taxon>rosids</taxon>
        <taxon>fabids</taxon>
        <taxon>Rosales</taxon>
        <taxon>Rosaceae</taxon>
        <taxon>Rosoideae</taxon>
        <taxon>Rosoideae incertae sedis</taxon>
        <taxon>Rosa</taxon>
    </lineage>
</organism>
<dbReference type="GO" id="GO:0004022">
    <property type="term" value="F:alcohol dehydrogenase (NAD+) activity"/>
    <property type="evidence" value="ECO:0007669"/>
    <property type="project" value="UniProtKB-EC"/>
</dbReference>
<feature type="domain" description="Alcohol dehydrogenase-like N-terminal" evidence="4">
    <location>
        <begin position="30"/>
        <end position="69"/>
    </location>
</feature>
<evidence type="ECO:0000313" key="5">
    <source>
        <dbReference type="EMBL" id="PRQ16735.1"/>
    </source>
</evidence>
<evidence type="ECO:0000313" key="6">
    <source>
        <dbReference type="Proteomes" id="UP000238479"/>
    </source>
</evidence>
<dbReference type="EMBL" id="PDCK01000045">
    <property type="protein sequence ID" value="PRQ16735.1"/>
    <property type="molecule type" value="Genomic_DNA"/>
</dbReference>
<evidence type="ECO:0000256" key="2">
    <source>
        <dbReference type="ARBA" id="ARBA00022723"/>
    </source>
</evidence>
<dbReference type="InterPro" id="IPR013154">
    <property type="entry name" value="ADH-like_N"/>
</dbReference>
<dbReference type="InterPro" id="IPR011032">
    <property type="entry name" value="GroES-like_sf"/>
</dbReference>
<keyword evidence="6" id="KW-1185">Reference proteome</keyword>
<comment type="subunit">
    <text evidence="1">Homodimer.</text>
</comment>
<dbReference type="AlphaFoldDB" id="A0A2P6P480"/>
<dbReference type="GO" id="GO:0008270">
    <property type="term" value="F:zinc ion binding"/>
    <property type="evidence" value="ECO:0007669"/>
    <property type="project" value="TreeGrafter"/>
</dbReference>
<dbReference type="PANTHER" id="PTHR43880:SF56">
    <property type="entry name" value="ALCOHOL DEHYDROGENASE-LIKE 4"/>
    <property type="match status" value="1"/>
</dbReference>